<dbReference type="OrthoDB" id="9805802at2"/>
<organism evidence="2 3">
    <name type="scientific">Arachidicoccus ginsenosidivorans</name>
    <dbReference type="NCBI Taxonomy" id="496057"/>
    <lineage>
        <taxon>Bacteria</taxon>
        <taxon>Pseudomonadati</taxon>
        <taxon>Bacteroidota</taxon>
        <taxon>Chitinophagia</taxon>
        <taxon>Chitinophagales</taxon>
        <taxon>Chitinophagaceae</taxon>
        <taxon>Arachidicoccus</taxon>
    </lineage>
</organism>
<dbReference type="InterPro" id="IPR027417">
    <property type="entry name" value="P-loop_NTPase"/>
</dbReference>
<protein>
    <submittedName>
        <fullName evidence="2">AAA family ATPase</fullName>
    </submittedName>
</protein>
<dbReference type="GO" id="GO:0006302">
    <property type="term" value="P:double-strand break repair"/>
    <property type="evidence" value="ECO:0007669"/>
    <property type="project" value="InterPro"/>
</dbReference>
<dbReference type="Pfam" id="PF13476">
    <property type="entry name" value="AAA_23"/>
    <property type="match status" value="1"/>
</dbReference>
<accession>A0A5B8VKL3</accession>
<dbReference type="AlphaFoldDB" id="A0A5B8VKL3"/>
<dbReference type="Proteomes" id="UP000321291">
    <property type="component" value="Chromosome"/>
</dbReference>
<feature type="domain" description="Rad50/SbcC-type AAA" evidence="1">
    <location>
        <begin position="1"/>
        <end position="101"/>
    </location>
</feature>
<proteinExistence type="predicted"/>
<gene>
    <name evidence="2" type="ORF">FSB73_10545</name>
</gene>
<dbReference type="KEGG" id="agi:FSB73_10545"/>
<reference evidence="2 3" key="1">
    <citation type="journal article" date="2017" name="Int. J. Syst. Evol. Microbiol.">
        <title>Arachidicoccus ginsenosidivorans sp. nov., with ginsenoside-converting activity isolated from ginseng cultivating soil.</title>
        <authorList>
            <person name="Siddiqi M.Z."/>
            <person name="Aslam Z."/>
            <person name="Im W.T."/>
        </authorList>
    </citation>
    <scope>NUCLEOTIDE SEQUENCE [LARGE SCALE GENOMIC DNA]</scope>
    <source>
        <strain evidence="2 3">Gsoil 809</strain>
    </source>
</reference>
<dbReference type="SUPFAM" id="SSF52540">
    <property type="entry name" value="P-loop containing nucleoside triphosphate hydrolases"/>
    <property type="match status" value="1"/>
</dbReference>
<evidence type="ECO:0000313" key="2">
    <source>
        <dbReference type="EMBL" id="QEC72040.1"/>
    </source>
</evidence>
<dbReference type="InterPro" id="IPR038729">
    <property type="entry name" value="Rad50/SbcC_AAA"/>
</dbReference>
<evidence type="ECO:0000259" key="1">
    <source>
        <dbReference type="Pfam" id="PF13476"/>
    </source>
</evidence>
<name>A0A5B8VKL3_9BACT</name>
<keyword evidence="3" id="KW-1185">Reference proteome</keyword>
<dbReference type="Gene3D" id="3.40.50.300">
    <property type="entry name" value="P-loop containing nucleotide triphosphate hydrolases"/>
    <property type="match status" value="1"/>
</dbReference>
<dbReference type="EMBL" id="CP042434">
    <property type="protein sequence ID" value="QEC72040.1"/>
    <property type="molecule type" value="Genomic_DNA"/>
</dbReference>
<sequence>MSIQNFKRFTDLTISEIPSSAKLVLAIGSNGSGKSNLFDAFTWMALGVTKPQPYNESASRNYYRKDGSLPESVRIEIIGGGAIYKKGNDLIEGESLIKRFIGRSSNRIVPHLTGEANSAAIARDLDSPKTFIENDVRFNTDVYQYIQQINNALREPVFSGRGADTLKIFSDFIAPLNSSLLKIFGGDPSTTIQIAEFQDATNTSAAKLIFKKGYFENQLRPPKSR</sequence>
<dbReference type="GO" id="GO:0016887">
    <property type="term" value="F:ATP hydrolysis activity"/>
    <property type="evidence" value="ECO:0007669"/>
    <property type="project" value="InterPro"/>
</dbReference>
<evidence type="ECO:0000313" key="3">
    <source>
        <dbReference type="Proteomes" id="UP000321291"/>
    </source>
</evidence>